<organism evidence="9 10">
    <name type="scientific">Bifidobacterium pullorum subsp. gallinarum</name>
    <dbReference type="NCBI Taxonomy" id="78344"/>
    <lineage>
        <taxon>Bacteria</taxon>
        <taxon>Bacillati</taxon>
        <taxon>Actinomycetota</taxon>
        <taxon>Actinomycetes</taxon>
        <taxon>Bifidobacteriales</taxon>
        <taxon>Bifidobacteriaceae</taxon>
        <taxon>Bifidobacterium</taxon>
    </lineage>
</organism>
<feature type="region of interest" description="Disordered" evidence="7">
    <location>
        <begin position="454"/>
        <end position="496"/>
    </location>
</feature>
<dbReference type="AlphaFoldDB" id="A0A921LUU1"/>
<dbReference type="InterPro" id="IPR004593">
    <property type="entry name" value="SbcD"/>
</dbReference>
<comment type="similarity">
    <text evidence="1 6">Belongs to the SbcD family.</text>
</comment>
<evidence type="ECO:0000256" key="1">
    <source>
        <dbReference type="ARBA" id="ARBA00010555"/>
    </source>
</evidence>
<keyword evidence="4 6" id="KW-0378">Hydrolase</keyword>
<evidence type="ECO:0000256" key="5">
    <source>
        <dbReference type="ARBA" id="ARBA00022839"/>
    </source>
</evidence>
<feature type="domain" description="Calcineurin-like phosphoesterase" evidence="8">
    <location>
        <begin position="1"/>
        <end position="94"/>
    </location>
</feature>
<feature type="compositionally biased region" description="Acidic residues" evidence="7">
    <location>
        <begin position="487"/>
        <end position="496"/>
    </location>
</feature>
<keyword evidence="5 6" id="KW-0269">Exonuclease</keyword>
<dbReference type="NCBIfam" id="TIGR00619">
    <property type="entry name" value="sbcd"/>
    <property type="match status" value="1"/>
</dbReference>
<evidence type="ECO:0000256" key="4">
    <source>
        <dbReference type="ARBA" id="ARBA00022801"/>
    </source>
</evidence>
<dbReference type="Gene3D" id="3.60.21.10">
    <property type="match status" value="1"/>
</dbReference>
<proteinExistence type="inferred from homology"/>
<accession>A0A921LUU1</accession>
<dbReference type="Proteomes" id="UP000786560">
    <property type="component" value="Unassembled WGS sequence"/>
</dbReference>
<comment type="caution">
    <text evidence="9">The sequence shown here is derived from an EMBL/GenBank/DDBJ whole genome shotgun (WGS) entry which is preliminary data.</text>
</comment>
<dbReference type="InterPro" id="IPR029052">
    <property type="entry name" value="Metallo-depent_PP-like"/>
</dbReference>
<dbReference type="GO" id="GO:0004519">
    <property type="term" value="F:endonuclease activity"/>
    <property type="evidence" value="ECO:0007669"/>
    <property type="project" value="UniProtKB-KW"/>
</dbReference>
<dbReference type="InterPro" id="IPR004843">
    <property type="entry name" value="Calcineurin-like_PHP"/>
</dbReference>
<comment type="subunit">
    <text evidence="6">Heterodimer of SbcC and SbcD.</text>
</comment>
<dbReference type="SUPFAM" id="SSF56300">
    <property type="entry name" value="Metallo-dependent phosphatases"/>
    <property type="match status" value="1"/>
</dbReference>
<evidence type="ECO:0000256" key="2">
    <source>
        <dbReference type="ARBA" id="ARBA00013365"/>
    </source>
</evidence>
<keyword evidence="6" id="KW-0233">DNA recombination</keyword>
<reference evidence="9" key="1">
    <citation type="journal article" date="2021" name="PeerJ">
        <title>Extensive microbial diversity within the chicken gut microbiome revealed by metagenomics and culture.</title>
        <authorList>
            <person name="Gilroy R."/>
            <person name="Ravi A."/>
            <person name="Getino M."/>
            <person name="Pursley I."/>
            <person name="Horton D.L."/>
            <person name="Alikhan N.F."/>
            <person name="Baker D."/>
            <person name="Gharbi K."/>
            <person name="Hall N."/>
            <person name="Watson M."/>
            <person name="Adriaenssens E.M."/>
            <person name="Foster-Nyarko E."/>
            <person name="Jarju S."/>
            <person name="Secka A."/>
            <person name="Antonio M."/>
            <person name="Oren A."/>
            <person name="Chaudhuri R.R."/>
            <person name="La Ragione R."/>
            <person name="Hildebrand F."/>
            <person name="Pallen M.J."/>
        </authorList>
    </citation>
    <scope>NUCLEOTIDE SEQUENCE</scope>
    <source>
        <strain evidence="9">ChiBcolR7-4860</strain>
    </source>
</reference>
<dbReference type="PANTHER" id="PTHR30337:SF0">
    <property type="entry name" value="NUCLEASE SBCCD SUBUNIT D"/>
    <property type="match status" value="1"/>
</dbReference>
<sequence>MRVLHTSDWHIGRRFKGLDLGEYQARALDWLIGLIESERVDVLCVSGDIYDMPRPSAAAVQLFAPVFERLAGLKVNGHPLEVIMTPGNHDSADRLGFGAGAMVPNVHMRCRLEDIAAPVMVERDGDALAVYAVPYLDPDASRPILAGMLSAEFGVGKADRCDGDPDACPEGLPGLLWRDGAVVVPRSHEGVMTAAMTLITRDLAERRTRYPDLHAILMAHAFVSGATPSDSERVITVGGVDSVAAGVFTGCGFDYLALGHLHRPQNVTIPQPDGKHMNVFHFGRTPQARYSGSLLAYSFSEAPRSPQVGNGKQVTIVDFGGEEGKHEAGQGKPVIETRAVQSEQPAMVSIAGTLDEVLSQADLHQEDWVSVTVQYDEYPQHLYERIDGKYPFALEKRAVCTRVRNTERAMADLTAVRDEMDVLNGFVEYTIGRAPDERETAVLRQVVEQVRAERTEHTGATQQHGIDGDDGCDRGEMGRNTTGDLALFDDDAAGKE</sequence>
<keyword evidence="3 6" id="KW-0540">Nuclease</keyword>
<dbReference type="GO" id="GO:0006310">
    <property type="term" value="P:DNA recombination"/>
    <property type="evidence" value="ECO:0007669"/>
    <property type="project" value="UniProtKB-KW"/>
</dbReference>
<dbReference type="GO" id="GO:0008408">
    <property type="term" value="F:3'-5' exonuclease activity"/>
    <property type="evidence" value="ECO:0007669"/>
    <property type="project" value="InterPro"/>
</dbReference>
<dbReference type="InterPro" id="IPR041796">
    <property type="entry name" value="Mre11_N"/>
</dbReference>
<evidence type="ECO:0000313" key="10">
    <source>
        <dbReference type="Proteomes" id="UP000786560"/>
    </source>
</evidence>
<comment type="function">
    <text evidence="6">SbcCD cleaves DNA hairpin structures. These structures can inhibit DNA replication and are intermediates in certain DNA recombination reactions. The complex acts as a 3'-&gt;5' double strand exonuclease that can open hairpins. It also has a 5' single-strand endonuclease activity.</text>
</comment>
<dbReference type="CDD" id="cd00840">
    <property type="entry name" value="MPP_Mre11_N"/>
    <property type="match status" value="1"/>
</dbReference>
<dbReference type="RefSeq" id="WP_278710941.1">
    <property type="nucleotide sequence ID" value="NZ_DYUX01000012.1"/>
</dbReference>
<protein>
    <recommendedName>
        <fullName evidence="2 6">Nuclease SbcCD subunit D</fullName>
    </recommendedName>
</protein>
<keyword evidence="6" id="KW-0255">Endonuclease</keyword>
<dbReference type="Pfam" id="PF00149">
    <property type="entry name" value="Metallophos"/>
    <property type="match status" value="1"/>
</dbReference>
<evidence type="ECO:0000256" key="7">
    <source>
        <dbReference type="SAM" id="MobiDB-lite"/>
    </source>
</evidence>
<dbReference type="EMBL" id="DYUX01000012">
    <property type="protein sequence ID" value="HJG41327.1"/>
    <property type="molecule type" value="Genomic_DNA"/>
</dbReference>
<keyword evidence="6" id="KW-0235">DNA replication</keyword>
<name>A0A921LUU1_9BIFI</name>
<gene>
    <name evidence="6" type="primary">sbcD</name>
    <name evidence="9" type="ORF">K8U73_02925</name>
</gene>
<evidence type="ECO:0000256" key="6">
    <source>
        <dbReference type="RuleBase" id="RU363069"/>
    </source>
</evidence>
<dbReference type="PANTHER" id="PTHR30337">
    <property type="entry name" value="COMPONENT OF ATP-DEPENDENT DSDNA EXONUCLEASE"/>
    <property type="match status" value="1"/>
</dbReference>
<dbReference type="GO" id="GO:0006260">
    <property type="term" value="P:DNA replication"/>
    <property type="evidence" value="ECO:0007669"/>
    <property type="project" value="UniProtKB-KW"/>
</dbReference>
<evidence type="ECO:0000259" key="8">
    <source>
        <dbReference type="Pfam" id="PF00149"/>
    </source>
</evidence>
<evidence type="ECO:0000256" key="3">
    <source>
        <dbReference type="ARBA" id="ARBA00022722"/>
    </source>
</evidence>
<evidence type="ECO:0000313" key="9">
    <source>
        <dbReference type="EMBL" id="HJG41327.1"/>
    </source>
</evidence>
<dbReference type="InterPro" id="IPR050535">
    <property type="entry name" value="DNA_Repair-Maintenance_Comp"/>
</dbReference>
<reference evidence="9" key="2">
    <citation type="submission" date="2021-09" db="EMBL/GenBank/DDBJ databases">
        <authorList>
            <person name="Gilroy R."/>
        </authorList>
    </citation>
    <scope>NUCLEOTIDE SEQUENCE</scope>
    <source>
        <strain evidence="9">ChiBcolR7-4860</strain>
    </source>
</reference>